<comment type="subunit">
    <text evidence="3">Heterooctamer of two A chains, two B chains, two C chains and two D chains.</text>
</comment>
<comment type="similarity">
    <text evidence="2">Belongs to the cytochrome c oxidase bacterial subunit 4 family.</text>
</comment>
<evidence type="ECO:0000256" key="14">
    <source>
        <dbReference type="ARBA" id="ARBA00030211"/>
    </source>
</evidence>
<evidence type="ECO:0000256" key="13">
    <source>
        <dbReference type="ARBA" id="ARBA00030071"/>
    </source>
</evidence>
<keyword evidence="6" id="KW-1003">Cell membrane</keyword>
<dbReference type="EMBL" id="JABULH010000004">
    <property type="protein sequence ID" value="NTS65667.1"/>
    <property type="molecule type" value="Genomic_DNA"/>
</dbReference>
<evidence type="ECO:0000256" key="1">
    <source>
        <dbReference type="ARBA" id="ARBA00004651"/>
    </source>
</evidence>
<evidence type="ECO:0000256" key="9">
    <source>
        <dbReference type="ARBA" id="ARBA00022989"/>
    </source>
</evidence>
<dbReference type="InterPro" id="IPR050968">
    <property type="entry name" value="Cytochrome_c_oxidase_bac_sub4"/>
</dbReference>
<evidence type="ECO:0000256" key="12">
    <source>
        <dbReference type="ARBA" id="ARBA00025694"/>
    </source>
</evidence>
<evidence type="ECO:0000256" key="7">
    <source>
        <dbReference type="ARBA" id="ARBA00022692"/>
    </source>
</evidence>
<gene>
    <name evidence="19" type="primary">cyoD</name>
    <name evidence="19" type="ORF">HRV97_10890</name>
</gene>
<dbReference type="Proteomes" id="UP000621447">
    <property type="component" value="Unassembled WGS sequence"/>
</dbReference>
<evidence type="ECO:0000256" key="4">
    <source>
        <dbReference type="ARBA" id="ARBA00014689"/>
    </source>
</evidence>
<dbReference type="RefSeq" id="WP_174194299.1">
    <property type="nucleotide sequence ID" value="NZ_JABULH010000004.1"/>
</dbReference>
<keyword evidence="8" id="KW-0249">Electron transport</keyword>
<dbReference type="PANTHER" id="PTHR36835">
    <property type="entry name" value="CYTOCHROME BO(3) UBIQUINOL OXIDASE SUBUNIT 4"/>
    <property type="match status" value="1"/>
</dbReference>
<dbReference type="InterPro" id="IPR014210">
    <property type="entry name" value="Cyt_o_ubiqinol_oxidase_su4"/>
</dbReference>
<keyword evidence="10" id="KW-0560">Oxidoreductase</keyword>
<keyword evidence="11 18" id="KW-0472">Membrane</keyword>
<feature type="compositionally biased region" description="Basic and acidic residues" evidence="17">
    <location>
        <begin position="32"/>
        <end position="42"/>
    </location>
</feature>
<proteinExistence type="inferred from homology"/>
<evidence type="ECO:0000256" key="18">
    <source>
        <dbReference type="SAM" id="Phobius"/>
    </source>
</evidence>
<name>A0ABX2JRI3_9SPHN</name>
<sequence>MSANTQGAPVAAGPEVAPQAHAQGQAAGQSHHGHDDHAHDGAPHGSMKSYVTGFVLSVILTAIPFGLVMSGAIANKSVVAGICMVFAIVQIVVHMIYFLHMNRKSEAGWTLMSLIFTIIIVVIALTGSLWVMFHMNENMMPPMQPMSAAEMSDRM</sequence>
<evidence type="ECO:0000256" key="8">
    <source>
        <dbReference type="ARBA" id="ARBA00022982"/>
    </source>
</evidence>
<comment type="subcellular location">
    <subcellularLocation>
        <location evidence="1">Cell membrane</location>
        <topology evidence="1">Multi-pass membrane protein</topology>
    </subcellularLocation>
</comment>
<protein>
    <recommendedName>
        <fullName evidence="4">Cytochrome bo(3) ubiquinol oxidase subunit 4</fullName>
    </recommendedName>
    <alternativeName>
        <fullName evidence="16">Cytochrome o ubiquinol oxidase subunit 4</fullName>
    </alternativeName>
    <alternativeName>
        <fullName evidence="13">Oxidase bo(3) subunit 4</fullName>
    </alternativeName>
    <alternativeName>
        <fullName evidence="14">Ubiquinol oxidase polypeptide IV</fullName>
    </alternativeName>
    <alternativeName>
        <fullName evidence="15">Ubiquinol oxidase subunit 4</fullName>
    </alternativeName>
</protein>
<keyword evidence="9 18" id="KW-1133">Transmembrane helix</keyword>
<evidence type="ECO:0000256" key="17">
    <source>
        <dbReference type="SAM" id="MobiDB-lite"/>
    </source>
</evidence>
<evidence type="ECO:0000256" key="3">
    <source>
        <dbReference type="ARBA" id="ARBA00011700"/>
    </source>
</evidence>
<evidence type="ECO:0000256" key="16">
    <source>
        <dbReference type="ARBA" id="ARBA00032185"/>
    </source>
</evidence>
<comment type="caution">
    <text evidence="19">The sequence shown here is derived from an EMBL/GenBank/DDBJ whole genome shotgun (WGS) entry which is preliminary data.</text>
</comment>
<comment type="function">
    <text evidence="12">Cytochrome bo(3) ubiquinol terminal oxidase is the component of the aerobic respiratory chain of E.coli that predominates when cells are grown at high aeration. Has proton pump activity across the membrane in addition to electron transfer, pumping 2 protons/electron.</text>
</comment>
<evidence type="ECO:0000313" key="20">
    <source>
        <dbReference type="Proteomes" id="UP000621447"/>
    </source>
</evidence>
<evidence type="ECO:0000256" key="10">
    <source>
        <dbReference type="ARBA" id="ARBA00023002"/>
    </source>
</evidence>
<keyword evidence="7 18" id="KW-0812">Transmembrane</keyword>
<evidence type="ECO:0000256" key="15">
    <source>
        <dbReference type="ARBA" id="ARBA00031887"/>
    </source>
</evidence>
<feature type="transmembrane region" description="Helical" evidence="18">
    <location>
        <begin position="50"/>
        <end position="73"/>
    </location>
</feature>
<organism evidence="19 20">
    <name type="scientific">Sphingomonas hominis</name>
    <dbReference type="NCBI Taxonomy" id="2741495"/>
    <lineage>
        <taxon>Bacteria</taxon>
        <taxon>Pseudomonadati</taxon>
        <taxon>Pseudomonadota</taxon>
        <taxon>Alphaproteobacteria</taxon>
        <taxon>Sphingomonadales</taxon>
        <taxon>Sphingomonadaceae</taxon>
        <taxon>Sphingomonas</taxon>
    </lineage>
</organism>
<dbReference type="NCBIfam" id="TIGR02847">
    <property type="entry name" value="CyoD"/>
    <property type="match status" value="1"/>
</dbReference>
<feature type="transmembrane region" description="Helical" evidence="18">
    <location>
        <begin position="111"/>
        <end position="133"/>
    </location>
</feature>
<dbReference type="Pfam" id="PF03626">
    <property type="entry name" value="COX4_pro"/>
    <property type="match status" value="1"/>
</dbReference>
<keyword evidence="20" id="KW-1185">Reference proteome</keyword>
<evidence type="ECO:0000256" key="2">
    <source>
        <dbReference type="ARBA" id="ARBA00008079"/>
    </source>
</evidence>
<accession>A0ABX2JRI3</accession>
<dbReference type="PANTHER" id="PTHR36835:SF1">
    <property type="entry name" value="CYTOCHROME BO(3) UBIQUINOL OXIDASE SUBUNIT 4"/>
    <property type="match status" value="1"/>
</dbReference>
<feature type="compositionally biased region" description="Low complexity" evidence="17">
    <location>
        <begin position="1"/>
        <end position="30"/>
    </location>
</feature>
<feature type="transmembrane region" description="Helical" evidence="18">
    <location>
        <begin position="79"/>
        <end position="99"/>
    </location>
</feature>
<feature type="region of interest" description="Disordered" evidence="17">
    <location>
        <begin position="1"/>
        <end position="42"/>
    </location>
</feature>
<evidence type="ECO:0000256" key="5">
    <source>
        <dbReference type="ARBA" id="ARBA00022448"/>
    </source>
</evidence>
<keyword evidence="5" id="KW-0813">Transport</keyword>
<reference evidence="19 20" key="1">
    <citation type="submission" date="2020-06" db="EMBL/GenBank/DDBJ databases">
        <title>Sphingomonas hominis sp. nov., a member of the Sphingomonas, isolated from the hair of a 22-year-old girl.</title>
        <authorList>
            <person name="Zhang D.-F."/>
            <person name="Cui X.-W."/>
        </authorList>
    </citation>
    <scope>NUCLEOTIDE SEQUENCE [LARGE SCALE GENOMIC DNA]</scope>
    <source>
        <strain evidence="19 20">HHU CXW</strain>
    </source>
</reference>
<evidence type="ECO:0000256" key="11">
    <source>
        <dbReference type="ARBA" id="ARBA00023136"/>
    </source>
</evidence>
<dbReference type="InterPro" id="IPR005171">
    <property type="entry name" value="Cyt_c_oxidase_su4_prok"/>
</dbReference>
<evidence type="ECO:0000313" key="19">
    <source>
        <dbReference type="EMBL" id="NTS65667.1"/>
    </source>
</evidence>
<evidence type="ECO:0000256" key="6">
    <source>
        <dbReference type="ARBA" id="ARBA00022475"/>
    </source>
</evidence>